<sequence length="129" mass="14818">METKKRTITLTDRAPVKIQEEEWPIIAHGQHKDFDGQYEFQSNRTTELNIRVRRHEDGRVIVYGVYSYSTNWQGENGHTARTGYVIDDRETLIESIKQVGSDLETRGVDNEVVRIVVDACIADLPAEDL</sequence>
<dbReference type="Proteomes" id="UP000034588">
    <property type="component" value="Unassembled WGS sequence"/>
</dbReference>
<gene>
    <name evidence="1" type="ORF">UY48_C0003G0056</name>
</gene>
<organism evidence="1 2">
    <name type="scientific">Candidatus Gottesmanbacteria bacterium GW2011_GWB1_49_7</name>
    <dbReference type="NCBI Taxonomy" id="1618448"/>
    <lineage>
        <taxon>Bacteria</taxon>
        <taxon>Candidatus Gottesmaniibacteriota</taxon>
    </lineage>
</organism>
<reference evidence="1 2" key="1">
    <citation type="journal article" date="2015" name="Nature">
        <title>rRNA introns, odd ribosomes, and small enigmatic genomes across a large radiation of phyla.</title>
        <authorList>
            <person name="Brown C.T."/>
            <person name="Hug L.A."/>
            <person name="Thomas B.C."/>
            <person name="Sharon I."/>
            <person name="Castelle C.J."/>
            <person name="Singh A."/>
            <person name="Wilkins M.J."/>
            <person name="Williams K.H."/>
            <person name="Banfield J.F."/>
        </authorList>
    </citation>
    <scope>NUCLEOTIDE SEQUENCE [LARGE SCALE GENOMIC DNA]</scope>
</reference>
<proteinExistence type="predicted"/>
<protein>
    <submittedName>
        <fullName evidence="1">Uncharacterized protein</fullName>
    </submittedName>
</protein>
<evidence type="ECO:0000313" key="2">
    <source>
        <dbReference type="Proteomes" id="UP000034588"/>
    </source>
</evidence>
<evidence type="ECO:0000313" key="1">
    <source>
        <dbReference type="EMBL" id="KKW13234.1"/>
    </source>
</evidence>
<dbReference type="EMBL" id="LCQD01000003">
    <property type="protein sequence ID" value="KKW13234.1"/>
    <property type="molecule type" value="Genomic_DNA"/>
</dbReference>
<name>A0A0G1Z387_9BACT</name>
<dbReference type="AlphaFoldDB" id="A0A0G1Z387"/>
<comment type="caution">
    <text evidence="1">The sequence shown here is derived from an EMBL/GenBank/DDBJ whole genome shotgun (WGS) entry which is preliminary data.</text>
</comment>
<accession>A0A0G1Z387</accession>